<dbReference type="EMBL" id="FWEW01001785">
    <property type="protein sequence ID" value="SLM37649.1"/>
    <property type="molecule type" value="Genomic_DNA"/>
</dbReference>
<evidence type="ECO:0000256" key="2">
    <source>
        <dbReference type="ARBA" id="ARBA00022827"/>
    </source>
</evidence>
<dbReference type="PANTHER" id="PTHR43004">
    <property type="entry name" value="TRK SYSTEM POTASSIUM UPTAKE PROTEIN"/>
    <property type="match status" value="1"/>
</dbReference>
<evidence type="ECO:0000313" key="6">
    <source>
        <dbReference type="Proteomes" id="UP000192927"/>
    </source>
</evidence>
<dbReference type="SUPFAM" id="SSF51905">
    <property type="entry name" value="FAD/NAD(P)-binding domain"/>
    <property type="match status" value="1"/>
</dbReference>
<dbReference type="InterPro" id="IPR036188">
    <property type="entry name" value="FAD/NAD-bd_sf"/>
</dbReference>
<organism evidence="5 6">
    <name type="scientific">Lasallia pustulata</name>
    <dbReference type="NCBI Taxonomy" id="136370"/>
    <lineage>
        <taxon>Eukaryota</taxon>
        <taxon>Fungi</taxon>
        <taxon>Dikarya</taxon>
        <taxon>Ascomycota</taxon>
        <taxon>Pezizomycotina</taxon>
        <taxon>Lecanoromycetes</taxon>
        <taxon>OSLEUM clade</taxon>
        <taxon>Umbilicariomycetidae</taxon>
        <taxon>Umbilicariales</taxon>
        <taxon>Umbilicariaceae</taxon>
        <taxon>Lasallia</taxon>
    </lineage>
</organism>
<keyword evidence="5" id="KW-0503">Monooxygenase</keyword>
<evidence type="ECO:0000256" key="1">
    <source>
        <dbReference type="ARBA" id="ARBA00022630"/>
    </source>
</evidence>
<dbReference type="GO" id="GO:0016709">
    <property type="term" value="F:oxidoreductase activity, acting on paired donors, with incorporation or reduction of molecular oxygen, NAD(P)H as one donor, and incorporation of one atom of oxygen"/>
    <property type="evidence" value="ECO:0007669"/>
    <property type="project" value="UniProtKB-ARBA"/>
</dbReference>
<evidence type="ECO:0000259" key="4">
    <source>
        <dbReference type="Pfam" id="PF01494"/>
    </source>
</evidence>
<evidence type="ECO:0000313" key="5">
    <source>
        <dbReference type="EMBL" id="SLM37649.1"/>
    </source>
</evidence>
<evidence type="ECO:0000256" key="3">
    <source>
        <dbReference type="ARBA" id="ARBA00023002"/>
    </source>
</evidence>
<dbReference type="GO" id="GO:0071949">
    <property type="term" value="F:FAD binding"/>
    <property type="evidence" value="ECO:0007669"/>
    <property type="project" value="InterPro"/>
</dbReference>
<reference evidence="6" key="1">
    <citation type="submission" date="2017-03" db="EMBL/GenBank/DDBJ databases">
        <authorList>
            <person name="Sharma R."/>
            <person name="Thines M."/>
        </authorList>
    </citation>
    <scope>NUCLEOTIDE SEQUENCE [LARGE SCALE GENOMIC DNA]</scope>
</reference>
<dbReference type="Proteomes" id="UP000192927">
    <property type="component" value="Unassembled WGS sequence"/>
</dbReference>
<dbReference type="InterPro" id="IPR050641">
    <property type="entry name" value="RIFMO-like"/>
</dbReference>
<dbReference type="PANTHER" id="PTHR43004:SF20">
    <property type="entry name" value="2-MONOOXYGENASE, PUTATIVE (AFU_ORTHOLOGUE AFUA_1G13660)-RELATED"/>
    <property type="match status" value="1"/>
</dbReference>
<dbReference type="PRINTS" id="PR00420">
    <property type="entry name" value="RNGMNOXGNASE"/>
</dbReference>
<keyword evidence="3" id="KW-0560">Oxidoreductase</keyword>
<protein>
    <submittedName>
        <fullName evidence="5">Phenol 2-monooxygenase</fullName>
    </submittedName>
</protein>
<sequence>MDISMQDCYKLGWKIGAIVNGTAKRNILPTYQSERRRIAQVLIAFGHLFSRLFPGRPAKDAADDAGISVAEFEDAFEKGSMFASEWQ</sequence>
<dbReference type="Pfam" id="PF01494">
    <property type="entry name" value="FAD_binding_3"/>
    <property type="match status" value="1"/>
</dbReference>
<dbReference type="InterPro" id="IPR002938">
    <property type="entry name" value="FAD-bd"/>
</dbReference>
<keyword evidence="6" id="KW-1185">Reference proteome</keyword>
<keyword evidence="2" id="KW-0274">FAD</keyword>
<feature type="domain" description="FAD-binding" evidence="4">
    <location>
        <begin position="3"/>
        <end position="44"/>
    </location>
</feature>
<name>A0A1W5D413_9LECA</name>
<keyword evidence="1" id="KW-0285">Flavoprotein</keyword>
<proteinExistence type="predicted"/>
<accession>A0A1W5D413</accession>
<dbReference type="Gene3D" id="3.50.50.60">
    <property type="entry name" value="FAD/NAD(P)-binding domain"/>
    <property type="match status" value="1"/>
</dbReference>
<dbReference type="AlphaFoldDB" id="A0A1W5D413"/>
<dbReference type="Gene3D" id="3.30.9.10">
    <property type="entry name" value="D-Amino Acid Oxidase, subunit A, domain 2"/>
    <property type="match status" value="1"/>
</dbReference>